<comment type="similarity">
    <text evidence="7">Belongs to the TonB-dependent receptor family.</text>
</comment>
<organism evidence="9 10">
    <name type="scientific">Pedobacter africanus</name>
    <dbReference type="NCBI Taxonomy" id="151894"/>
    <lineage>
        <taxon>Bacteria</taxon>
        <taxon>Pseudomonadati</taxon>
        <taxon>Bacteroidota</taxon>
        <taxon>Sphingobacteriia</taxon>
        <taxon>Sphingobacteriales</taxon>
        <taxon>Sphingobacteriaceae</taxon>
        <taxon>Pedobacter</taxon>
    </lineage>
</organism>
<name>A0A1W1Z7Q1_9SPHI</name>
<dbReference type="Pfam" id="PF07660">
    <property type="entry name" value="STN"/>
    <property type="match status" value="1"/>
</dbReference>
<dbReference type="NCBIfam" id="TIGR04056">
    <property type="entry name" value="OMP_RagA_SusC"/>
    <property type="match status" value="1"/>
</dbReference>
<evidence type="ECO:0000256" key="1">
    <source>
        <dbReference type="ARBA" id="ARBA00004571"/>
    </source>
</evidence>
<keyword evidence="4 7" id="KW-0812">Transmembrane</keyword>
<dbReference type="Pfam" id="PF13715">
    <property type="entry name" value="CarbopepD_reg_2"/>
    <property type="match status" value="1"/>
</dbReference>
<evidence type="ECO:0000313" key="9">
    <source>
        <dbReference type="EMBL" id="SMC44396.1"/>
    </source>
</evidence>
<dbReference type="Pfam" id="PF07715">
    <property type="entry name" value="Plug"/>
    <property type="match status" value="1"/>
</dbReference>
<dbReference type="NCBIfam" id="TIGR04057">
    <property type="entry name" value="SusC_RagA_signa"/>
    <property type="match status" value="1"/>
</dbReference>
<evidence type="ECO:0000256" key="7">
    <source>
        <dbReference type="PROSITE-ProRule" id="PRU01360"/>
    </source>
</evidence>
<dbReference type="Gene3D" id="2.40.170.20">
    <property type="entry name" value="TonB-dependent receptor, beta-barrel domain"/>
    <property type="match status" value="1"/>
</dbReference>
<sequence>MGGYRYAEIPRKLLMIMKLTTIIMMVSLLQVSAISKAQITLNESRISMQKVLDKISTQSGYDFIYSDKDLKNLKPISVSLKNVSIQKALQVCFANQPLVYEVTDKTVMIRKKSFSFLDQLMSAFTAIDVRGTVLDEKGLPLPGATVKVKDTKRVATTNSDGEFQLNGINEDAVLQVSFLGYKTKEIAVGQSRIITVKMEPGSSDLEEVTVVSTGYQTLPKERATGSFNTIGQEQLEKPSTSIAQRLIGTTAGMQATLDADGNPRFEIRGQTALNIRNDFGIRNQNAAPLVVVDGFAIQGDFSTINPNDVESVTVLKDAAAASIWGAKSANGVIVIVTKKAKKGTPLNVNFSAFTRISRKLDLDYVNPLATSAETVDYEVKSFEKWGGDINDGSLPFAAYFSWAPAGVALTEQKLGFISETQRDALLAKYRTMSNKDQIRDELLRNPTVQQYNLDLSGSTGKMNNRLSLLYEDTQSNFKGSDNKKYMVNYNSDADIFKWLQLSFGGLVNYNKINRNGVNYNVNPYGLPNPLADIAALAPYEMLRNEDGSLTDLSPYYKPVLKRSVPTGLFPYADWSYNPIQEIANRKYKTEDLNLRLQAGLKFKIIKGLSFDTKVQYELANTFNSNYNNDKTFAVRNAVNTAASWNMVTNRITPNLPKGGTLEQSRARTEAYVFRNQINFDKKIGEDHEINFIGGSEINNFVYQTFENPKTYGYNEETLSVGTFPNGSGGQFAPILDWTGYPQVFSYANRFSYTTDRYFSLFGNASYSYKNKYTLSGSIRTDASNLITDDPSYRYAPFWSLGLGWQLGKEQFIQQVEWVDRLSLRATYGYNGNVDRSTSFRPLLGMGAIPNIYTGDVTATVSSFGNPTLRWEKTGTWDLGLDYSLFKGQLYGKVDVYNKSGRDLIATLSIPAANGTTRQNLNNAAMTNRGIEVELGTIQKIKGNDITWRGNLNFSYNKNKITKLFVANYHPSWLTSGGSIAYVEGQDANTIWRFQYAGVKNNQPTVYGPNGDQYDFSAYPPGDGRDFLLKMGTEVAPYTLGFMNSFKVYDFNLSFIVTGKFGHKFQRQGFNYPPSFNSKILPNKKVTEVLNGDPMKIVPLPLNQNEPRYYFWGRFTESLSYLIENASHIRMQEVNLSYNLPAALGSKVGMRRVQVFAQGNDLFTVVANKAGEDPEYPLGTLKPQPRISLGIKCEF</sequence>
<dbReference type="InterPro" id="IPR008969">
    <property type="entry name" value="CarboxyPept-like_regulatory"/>
</dbReference>
<keyword evidence="3 7" id="KW-1134">Transmembrane beta strand</keyword>
<evidence type="ECO:0000256" key="6">
    <source>
        <dbReference type="ARBA" id="ARBA00023237"/>
    </source>
</evidence>
<evidence type="ECO:0000256" key="5">
    <source>
        <dbReference type="ARBA" id="ARBA00023136"/>
    </source>
</evidence>
<dbReference type="InterPro" id="IPR036942">
    <property type="entry name" value="Beta-barrel_TonB_sf"/>
</dbReference>
<protein>
    <submittedName>
        <fullName evidence="9">TonB-linked outer membrane protein, SusC/RagA family</fullName>
    </submittedName>
</protein>
<comment type="subcellular location">
    <subcellularLocation>
        <location evidence="1 7">Cell outer membrane</location>
        <topology evidence="1 7">Multi-pass membrane protein</topology>
    </subcellularLocation>
</comment>
<dbReference type="InterPro" id="IPR023997">
    <property type="entry name" value="TonB-dep_OMP_SusC/RagA_CS"/>
</dbReference>
<dbReference type="SMART" id="SM00965">
    <property type="entry name" value="STN"/>
    <property type="match status" value="1"/>
</dbReference>
<proteinExistence type="inferred from homology"/>
<dbReference type="GO" id="GO:0009279">
    <property type="term" value="C:cell outer membrane"/>
    <property type="evidence" value="ECO:0007669"/>
    <property type="project" value="UniProtKB-SubCell"/>
</dbReference>
<reference evidence="10" key="1">
    <citation type="submission" date="2017-04" db="EMBL/GenBank/DDBJ databases">
        <authorList>
            <person name="Varghese N."/>
            <person name="Submissions S."/>
        </authorList>
    </citation>
    <scope>NUCLEOTIDE SEQUENCE [LARGE SCALE GENOMIC DNA]</scope>
    <source>
        <strain evidence="10">DSM 12126</strain>
    </source>
</reference>
<evidence type="ECO:0000256" key="3">
    <source>
        <dbReference type="ARBA" id="ARBA00022452"/>
    </source>
</evidence>
<dbReference type="InterPro" id="IPR023996">
    <property type="entry name" value="TonB-dep_OMP_SusC/RagA"/>
</dbReference>
<dbReference type="Gene3D" id="2.60.40.1120">
    <property type="entry name" value="Carboxypeptidase-like, regulatory domain"/>
    <property type="match status" value="1"/>
</dbReference>
<dbReference type="Gene3D" id="3.55.50.30">
    <property type="match status" value="1"/>
</dbReference>
<dbReference type="Proteomes" id="UP000192756">
    <property type="component" value="Unassembled WGS sequence"/>
</dbReference>
<evidence type="ECO:0000256" key="4">
    <source>
        <dbReference type="ARBA" id="ARBA00022692"/>
    </source>
</evidence>
<evidence type="ECO:0000259" key="8">
    <source>
        <dbReference type="SMART" id="SM00965"/>
    </source>
</evidence>
<evidence type="ECO:0000313" key="10">
    <source>
        <dbReference type="Proteomes" id="UP000192756"/>
    </source>
</evidence>
<dbReference type="InterPro" id="IPR011662">
    <property type="entry name" value="Secretin/TonB_short_N"/>
</dbReference>
<dbReference type="Gene3D" id="2.170.130.10">
    <property type="entry name" value="TonB-dependent receptor, plug domain"/>
    <property type="match status" value="1"/>
</dbReference>
<dbReference type="STRING" id="151894.SAMN04488524_0448"/>
<gene>
    <name evidence="9" type="ORF">SAMN04488524_0448</name>
</gene>
<evidence type="ECO:0000256" key="2">
    <source>
        <dbReference type="ARBA" id="ARBA00022448"/>
    </source>
</evidence>
<accession>A0A1W1Z7Q1</accession>
<dbReference type="InterPro" id="IPR039426">
    <property type="entry name" value="TonB-dep_rcpt-like"/>
</dbReference>
<feature type="domain" description="Secretin/TonB short N-terminal" evidence="8">
    <location>
        <begin position="61"/>
        <end position="112"/>
    </location>
</feature>
<keyword evidence="10" id="KW-1185">Reference proteome</keyword>
<dbReference type="AlphaFoldDB" id="A0A1W1Z7Q1"/>
<dbReference type="SUPFAM" id="SSF49464">
    <property type="entry name" value="Carboxypeptidase regulatory domain-like"/>
    <property type="match status" value="1"/>
</dbReference>
<dbReference type="InterPro" id="IPR012910">
    <property type="entry name" value="Plug_dom"/>
</dbReference>
<dbReference type="EMBL" id="FWXT01000001">
    <property type="protein sequence ID" value="SMC44396.1"/>
    <property type="molecule type" value="Genomic_DNA"/>
</dbReference>
<keyword evidence="5 7" id="KW-0472">Membrane</keyword>
<keyword evidence="6 7" id="KW-0998">Cell outer membrane</keyword>
<dbReference type="PROSITE" id="PS52016">
    <property type="entry name" value="TONB_DEPENDENT_REC_3"/>
    <property type="match status" value="1"/>
</dbReference>
<dbReference type="InterPro" id="IPR037066">
    <property type="entry name" value="Plug_dom_sf"/>
</dbReference>
<dbReference type="SUPFAM" id="SSF56935">
    <property type="entry name" value="Porins"/>
    <property type="match status" value="1"/>
</dbReference>
<keyword evidence="2 7" id="KW-0813">Transport</keyword>